<comment type="subcellular location">
    <subcellularLocation>
        <location evidence="1">Cell envelope</location>
    </subcellularLocation>
</comment>
<name>A0A7J5URG1_9MICO</name>
<dbReference type="AlphaFoldDB" id="A0A7J5URG1"/>
<dbReference type="CDD" id="cd06323">
    <property type="entry name" value="PBP1_ribose_binding"/>
    <property type="match status" value="1"/>
</dbReference>
<proteinExistence type="inferred from homology"/>
<protein>
    <submittedName>
        <fullName evidence="7">Substrate-binding domain-containing protein</fullName>
    </submittedName>
</protein>
<accession>A0A7J5URG1</accession>
<dbReference type="OrthoDB" id="9813037at2"/>
<dbReference type="Proteomes" id="UP000451860">
    <property type="component" value="Unassembled WGS sequence"/>
</dbReference>
<dbReference type="PROSITE" id="PS51257">
    <property type="entry name" value="PROKAR_LIPOPROTEIN"/>
    <property type="match status" value="1"/>
</dbReference>
<feature type="region of interest" description="Disordered" evidence="4">
    <location>
        <begin position="317"/>
        <end position="336"/>
    </location>
</feature>
<dbReference type="Gene3D" id="3.40.50.2300">
    <property type="match status" value="2"/>
</dbReference>
<feature type="domain" description="Periplasmic binding protein" evidence="6">
    <location>
        <begin position="48"/>
        <end position="300"/>
    </location>
</feature>
<gene>
    <name evidence="7" type="ORF">GB883_05860</name>
</gene>
<reference evidence="7 8" key="1">
    <citation type="submission" date="2019-10" db="EMBL/GenBank/DDBJ databases">
        <title>Georgenia wutianyii sp. nov. and Georgenia yuyongxinii sp. nov. isolated from plateau pika (Ochotona curzoniae) in the Qinghai-Tibet plateau of China.</title>
        <authorList>
            <person name="Tian Z."/>
        </authorList>
    </citation>
    <scope>NUCLEOTIDE SEQUENCE [LARGE SCALE GENOMIC DNA]</scope>
    <source>
        <strain evidence="7 8">DSM 21501</strain>
    </source>
</reference>
<dbReference type="GO" id="GO:0030246">
    <property type="term" value="F:carbohydrate binding"/>
    <property type="evidence" value="ECO:0007669"/>
    <property type="project" value="UniProtKB-ARBA"/>
</dbReference>
<dbReference type="InterPro" id="IPR028082">
    <property type="entry name" value="Peripla_BP_I"/>
</dbReference>
<evidence type="ECO:0000313" key="8">
    <source>
        <dbReference type="Proteomes" id="UP000451860"/>
    </source>
</evidence>
<dbReference type="PANTHER" id="PTHR46847">
    <property type="entry name" value="D-ALLOSE-BINDING PERIPLASMIC PROTEIN-RELATED"/>
    <property type="match status" value="1"/>
</dbReference>
<evidence type="ECO:0000256" key="4">
    <source>
        <dbReference type="SAM" id="MobiDB-lite"/>
    </source>
</evidence>
<dbReference type="EMBL" id="WHJE01000017">
    <property type="protein sequence ID" value="KAE8765015.1"/>
    <property type="molecule type" value="Genomic_DNA"/>
</dbReference>
<comment type="similarity">
    <text evidence="2">Belongs to the bacterial solute-binding protein 2 family.</text>
</comment>
<comment type="caution">
    <text evidence="7">The sequence shown here is derived from an EMBL/GenBank/DDBJ whole genome shotgun (WGS) entry which is preliminary data.</text>
</comment>
<evidence type="ECO:0000256" key="3">
    <source>
        <dbReference type="ARBA" id="ARBA00022729"/>
    </source>
</evidence>
<dbReference type="SUPFAM" id="SSF53822">
    <property type="entry name" value="Periplasmic binding protein-like I"/>
    <property type="match status" value="1"/>
</dbReference>
<evidence type="ECO:0000313" key="7">
    <source>
        <dbReference type="EMBL" id="KAE8765015.1"/>
    </source>
</evidence>
<evidence type="ECO:0000259" key="6">
    <source>
        <dbReference type="Pfam" id="PF13407"/>
    </source>
</evidence>
<evidence type="ECO:0000256" key="1">
    <source>
        <dbReference type="ARBA" id="ARBA00004196"/>
    </source>
</evidence>
<organism evidence="7 8">
    <name type="scientific">Georgenia thermotolerans</name>
    <dbReference type="NCBI Taxonomy" id="527326"/>
    <lineage>
        <taxon>Bacteria</taxon>
        <taxon>Bacillati</taxon>
        <taxon>Actinomycetota</taxon>
        <taxon>Actinomycetes</taxon>
        <taxon>Micrococcales</taxon>
        <taxon>Bogoriellaceae</taxon>
        <taxon>Georgenia</taxon>
    </lineage>
</organism>
<feature type="chain" id="PRO_5039584533" evidence="5">
    <location>
        <begin position="21"/>
        <end position="336"/>
    </location>
</feature>
<evidence type="ECO:0000256" key="2">
    <source>
        <dbReference type="ARBA" id="ARBA00007639"/>
    </source>
</evidence>
<dbReference type="RefSeq" id="WP_152199587.1">
    <property type="nucleotide sequence ID" value="NZ_VUKF01000001.1"/>
</dbReference>
<dbReference type="InterPro" id="IPR025997">
    <property type="entry name" value="SBP_2_dom"/>
</dbReference>
<dbReference type="Pfam" id="PF13407">
    <property type="entry name" value="Peripla_BP_4"/>
    <property type="match status" value="1"/>
</dbReference>
<keyword evidence="8" id="KW-1185">Reference proteome</keyword>
<dbReference type="PANTHER" id="PTHR46847:SF1">
    <property type="entry name" value="D-ALLOSE-BINDING PERIPLASMIC PROTEIN-RELATED"/>
    <property type="match status" value="1"/>
</dbReference>
<keyword evidence="3 5" id="KW-0732">Signal</keyword>
<dbReference type="GO" id="GO:0030313">
    <property type="term" value="C:cell envelope"/>
    <property type="evidence" value="ECO:0007669"/>
    <property type="project" value="UniProtKB-SubCell"/>
</dbReference>
<sequence length="336" mass="33991">MRKPLAQLAALAAAAALALAACGNQNSGNPNTNANTGGTAGTSGGQSVGLALSTLNNPFFVSLRDGAQKAADAAGVKLTVTDARDDATQQANQIQNFQTQQLNAVVINPVDSDAAGPMIAPLVSSKIPVVAVDRAVNGAEVNSFVASDNVDGGRMAADQLAKAIGEKGKIIVLQGVAGTSASRERGQGFDEGIKKYPNIEVVATQPADFDRTKGLDVTTNLMQAHPDVTGVFAQNDEMALGAVQALGARAGKDVFVVGFDGTPDAQAAVKAGTMYATIAQQPEELGKTAVDSAIKLIKGEGVDKTISVPVVVMTKESLSGTAGSSPSMSPSASPSM</sequence>
<feature type="signal peptide" evidence="5">
    <location>
        <begin position="1"/>
        <end position="20"/>
    </location>
</feature>
<evidence type="ECO:0000256" key="5">
    <source>
        <dbReference type="SAM" id="SignalP"/>
    </source>
</evidence>